<comment type="similarity">
    <text evidence="4">Belongs to the cyclic nucleotide phosphodiesterase class-III family.</text>
</comment>
<dbReference type="SUPFAM" id="SSF56300">
    <property type="entry name" value="Metallo-dependent phosphatases"/>
    <property type="match status" value="1"/>
</dbReference>
<keyword evidence="2" id="KW-0378">Hydrolase</keyword>
<accession>A0A840C295</accession>
<evidence type="ECO:0000256" key="4">
    <source>
        <dbReference type="ARBA" id="ARBA00025742"/>
    </source>
</evidence>
<evidence type="ECO:0000256" key="2">
    <source>
        <dbReference type="ARBA" id="ARBA00022801"/>
    </source>
</evidence>
<protein>
    <submittedName>
        <fullName evidence="6">3',5'-cyclic AMP phosphodiesterase CpdA</fullName>
    </submittedName>
</protein>
<dbReference type="Pfam" id="PF00149">
    <property type="entry name" value="Metallophos"/>
    <property type="match status" value="1"/>
</dbReference>
<dbReference type="EMBL" id="JACIEN010000003">
    <property type="protein sequence ID" value="MBB4018102.1"/>
    <property type="molecule type" value="Genomic_DNA"/>
</dbReference>
<dbReference type="Gene3D" id="3.60.21.10">
    <property type="match status" value="1"/>
</dbReference>
<feature type="domain" description="Calcineurin-like phosphoesterase" evidence="5">
    <location>
        <begin position="4"/>
        <end position="224"/>
    </location>
</feature>
<evidence type="ECO:0000259" key="5">
    <source>
        <dbReference type="Pfam" id="PF00149"/>
    </source>
</evidence>
<keyword evidence="7" id="KW-1185">Reference proteome</keyword>
<dbReference type="PANTHER" id="PTHR42988">
    <property type="entry name" value="PHOSPHOHYDROLASE"/>
    <property type="match status" value="1"/>
</dbReference>
<name>A0A840C295_9HYPH</name>
<proteinExistence type="inferred from homology"/>
<keyword evidence="3" id="KW-0408">Iron</keyword>
<evidence type="ECO:0000256" key="1">
    <source>
        <dbReference type="ARBA" id="ARBA00022723"/>
    </source>
</evidence>
<keyword evidence="1" id="KW-0479">Metal-binding</keyword>
<dbReference type="InterPro" id="IPR004843">
    <property type="entry name" value="Calcineurin-like_PHP"/>
</dbReference>
<sequence>MYLIAHLSDPHIGPIPQPRLRELVGKRMTGYVNWRRGRKVAHDMTVLERLIEDMREHRPDHIAFTGDIANIGLASEFPIARAFLERLGAPDFVSFVPGNHDAYVRGSLKPLANALWPWMASDGASSSAFPYLRRRDGIAFVGLSSAVPTMPFVASGTLGKPQLAAFEAMMDDLDREGLCRIVMLHHPPLRGGTAVGRSLTDAAAFEKVIARVGAELVLHGHNHRTSLTHIKGKHGPVPILGVPSCSAIKGTWTHRAGYHLLTIEPDGARSRITGLTRGLTREGAIEEIGRLDFTPAP</sequence>
<dbReference type="RefSeq" id="WP_019400310.1">
    <property type="nucleotide sequence ID" value="NZ_JACIEN010000003.1"/>
</dbReference>
<dbReference type="Proteomes" id="UP000577362">
    <property type="component" value="Unassembled WGS sequence"/>
</dbReference>
<dbReference type="GO" id="GO:0046872">
    <property type="term" value="F:metal ion binding"/>
    <property type="evidence" value="ECO:0007669"/>
    <property type="project" value="UniProtKB-KW"/>
</dbReference>
<gene>
    <name evidence="6" type="ORF">GGR16_003136</name>
</gene>
<dbReference type="InterPro" id="IPR029052">
    <property type="entry name" value="Metallo-depent_PP-like"/>
</dbReference>
<dbReference type="InterPro" id="IPR050884">
    <property type="entry name" value="CNP_phosphodiesterase-III"/>
</dbReference>
<evidence type="ECO:0000313" key="7">
    <source>
        <dbReference type="Proteomes" id="UP000577362"/>
    </source>
</evidence>
<reference evidence="6 7" key="1">
    <citation type="submission" date="2020-08" db="EMBL/GenBank/DDBJ databases">
        <title>Genomic Encyclopedia of Type Strains, Phase IV (KMG-IV): sequencing the most valuable type-strain genomes for metagenomic binning, comparative biology and taxonomic classification.</title>
        <authorList>
            <person name="Goeker M."/>
        </authorList>
    </citation>
    <scope>NUCLEOTIDE SEQUENCE [LARGE SCALE GENOMIC DNA]</scope>
    <source>
        <strain evidence="6 7">DSM 103737</strain>
    </source>
</reference>
<evidence type="ECO:0000313" key="6">
    <source>
        <dbReference type="EMBL" id="MBB4018102.1"/>
    </source>
</evidence>
<dbReference type="GO" id="GO:0016787">
    <property type="term" value="F:hydrolase activity"/>
    <property type="evidence" value="ECO:0007669"/>
    <property type="project" value="UniProtKB-KW"/>
</dbReference>
<dbReference type="PANTHER" id="PTHR42988:SF2">
    <property type="entry name" value="CYCLIC NUCLEOTIDE PHOSPHODIESTERASE CBUA0032-RELATED"/>
    <property type="match status" value="1"/>
</dbReference>
<evidence type="ECO:0000256" key="3">
    <source>
        <dbReference type="ARBA" id="ARBA00023004"/>
    </source>
</evidence>
<organism evidence="6 7">
    <name type="scientific">Chelatococcus caeni</name>
    <dbReference type="NCBI Taxonomy" id="1348468"/>
    <lineage>
        <taxon>Bacteria</taxon>
        <taxon>Pseudomonadati</taxon>
        <taxon>Pseudomonadota</taxon>
        <taxon>Alphaproteobacteria</taxon>
        <taxon>Hyphomicrobiales</taxon>
        <taxon>Chelatococcaceae</taxon>
        <taxon>Chelatococcus</taxon>
    </lineage>
</organism>
<comment type="caution">
    <text evidence="6">The sequence shown here is derived from an EMBL/GenBank/DDBJ whole genome shotgun (WGS) entry which is preliminary data.</text>
</comment>
<dbReference type="AlphaFoldDB" id="A0A840C295"/>